<sequence length="143" mass="15800">MTQLKINLSLLLCALLLSPLSYSDANIFASAKELLSIDKPLIKVEYSNSNLVSTCPVGSIGCFSSANGGKIILSENIPTRHHDVVLLGLYSDYLQYADSRVIDELRTCQVKVTYLNQISNTRLANLYEGQCESLFKGKLLVLR</sequence>
<evidence type="ECO:0000313" key="3">
    <source>
        <dbReference type="Proteomes" id="UP000253307"/>
    </source>
</evidence>
<evidence type="ECO:0000313" key="2">
    <source>
        <dbReference type="EMBL" id="RCL40665.1"/>
    </source>
</evidence>
<feature type="chain" id="PRO_5016927371" evidence="1">
    <location>
        <begin position="24"/>
        <end position="143"/>
    </location>
</feature>
<reference evidence="2 3" key="1">
    <citation type="journal article" date="2018" name="Microbiome">
        <title>Fine metagenomic profile of the Mediterranean stratified and mixed water columns revealed by assembly and recruitment.</title>
        <authorList>
            <person name="Haro-Moreno J.M."/>
            <person name="Lopez-Perez M."/>
            <person name="De La Torre J.R."/>
            <person name="Picazo A."/>
            <person name="Camacho A."/>
            <person name="Rodriguez-Valera F."/>
        </authorList>
    </citation>
    <scope>NUCLEOTIDE SEQUENCE [LARGE SCALE GENOMIC DNA]</scope>
    <source>
        <strain evidence="2">MED-G82</strain>
    </source>
</reference>
<dbReference type="AlphaFoldDB" id="A0A368BUB6"/>
<accession>A0A368BUB6</accession>
<keyword evidence="1" id="KW-0732">Signal</keyword>
<protein>
    <submittedName>
        <fullName evidence="2">Uncharacterized protein</fullName>
    </submittedName>
</protein>
<dbReference type="EMBL" id="QOPE01000022">
    <property type="protein sequence ID" value="RCL40665.1"/>
    <property type="molecule type" value="Genomic_DNA"/>
</dbReference>
<feature type="signal peptide" evidence="1">
    <location>
        <begin position="1"/>
        <end position="23"/>
    </location>
</feature>
<gene>
    <name evidence="2" type="ORF">DBW96_03145</name>
</gene>
<comment type="caution">
    <text evidence="2">The sequence shown here is derived from an EMBL/GenBank/DDBJ whole genome shotgun (WGS) entry which is preliminary data.</text>
</comment>
<proteinExistence type="predicted"/>
<organism evidence="2 3">
    <name type="scientific">SAR86 cluster bacterium</name>
    <dbReference type="NCBI Taxonomy" id="2030880"/>
    <lineage>
        <taxon>Bacteria</taxon>
        <taxon>Pseudomonadati</taxon>
        <taxon>Pseudomonadota</taxon>
        <taxon>Gammaproteobacteria</taxon>
        <taxon>SAR86 cluster</taxon>
    </lineage>
</organism>
<name>A0A368BUB6_9GAMM</name>
<evidence type="ECO:0000256" key="1">
    <source>
        <dbReference type="SAM" id="SignalP"/>
    </source>
</evidence>
<dbReference type="Proteomes" id="UP000253307">
    <property type="component" value="Unassembled WGS sequence"/>
</dbReference>